<organism evidence="2 3">
    <name type="scientific">Austropuccinia psidii MF-1</name>
    <dbReference type="NCBI Taxonomy" id="1389203"/>
    <lineage>
        <taxon>Eukaryota</taxon>
        <taxon>Fungi</taxon>
        <taxon>Dikarya</taxon>
        <taxon>Basidiomycota</taxon>
        <taxon>Pucciniomycotina</taxon>
        <taxon>Pucciniomycetes</taxon>
        <taxon>Pucciniales</taxon>
        <taxon>Sphaerophragmiaceae</taxon>
        <taxon>Austropuccinia</taxon>
    </lineage>
</organism>
<feature type="region of interest" description="Disordered" evidence="1">
    <location>
        <begin position="18"/>
        <end position="38"/>
    </location>
</feature>
<proteinExistence type="predicted"/>
<keyword evidence="3" id="KW-1185">Reference proteome</keyword>
<evidence type="ECO:0000313" key="3">
    <source>
        <dbReference type="Proteomes" id="UP000765509"/>
    </source>
</evidence>
<gene>
    <name evidence="2" type="ORF">O181_065851</name>
</gene>
<evidence type="ECO:0000256" key="1">
    <source>
        <dbReference type="SAM" id="MobiDB-lite"/>
    </source>
</evidence>
<name>A0A9Q3I1L3_9BASI</name>
<dbReference type="Proteomes" id="UP000765509">
    <property type="component" value="Unassembled WGS sequence"/>
</dbReference>
<evidence type="ECO:0000313" key="2">
    <source>
        <dbReference type="EMBL" id="MBW0526136.1"/>
    </source>
</evidence>
<dbReference type="AlphaFoldDB" id="A0A9Q3I1L3"/>
<dbReference type="OrthoDB" id="3943178at2759"/>
<protein>
    <submittedName>
        <fullName evidence="2">Uncharacterized protein</fullName>
    </submittedName>
</protein>
<sequence length="83" mass="9250">MPNEYDCHTHSQCQLFTSTFPPSNSTPPSYPKGRSTANNSTITQTIVDVEKCMMSSKIAHLFKSLLKNKQPECGPTKLVVFTQ</sequence>
<comment type="caution">
    <text evidence="2">The sequence shown here is derived from an EMBL/GenBank/DDBJ whole genome shotgun (WGS) entry which is preliminary data.</text>
</comment>
<reference evidence="2" key="1">
    <citation type="submission" date="2021-03" db="EMBL/GenBank/DDBJ databases">
        <title>Draft genome sequence of rust myrtle Austropuccinia psidii MF-1, a brazilian biotype.</title>
        <authorList>
            <person name="Quecine M.C."/>
            <person name="Pachon D.M.R."/>
            <person name="Bonatelli M.L."/>
            <person name="Correr F.H."/>
            <person name="Franceschini L.M."/>
            <person name="Leite T.F."/>
            <person name="Margarido G.R.A."/>
            <person name="Almeida C.A."/>
            <person name="Ferrarezi J.A."/>
            <person name="Labate C.A."/>
        </authorList>
    </citation>
    <scope>NUCLEOTIDE SEQUENCE</scope>
    <source>
        <strain evidence="2">MF-1</strain>
    </source>
</reference>
<accession>A0A9Q3I1L3</accession>
<dbReference type="EMBL" id="AVOT02032390">
    <property type="protein sequence ID" value="MBW0526136.1"/>
    <property type="molecule type" value="Genomic_DNA"/>
</dbReference>